<dbReference type="EMBL" id="UYIG01000126">
    <property type="protein sequence ID" value="VDG28873.1"/>
    <property type="molecule type" value="Genomic_DNA"/>
</dbReference>
<dbReference type="Proteomes" id="UP000289996">
    <property type="component" value="Unassembled WGS sequence"/>
</dbReference>
<organism evidence="1 2">
    <name type="scientific">Lactiplantibacillus mudanjiangensis</name>
    <dbReference type="NCBI Taxonomy" id="1296538"/>
    <lineage>
        <taxon>Bacteria</taxon>
        <taxon>Bacillati</taxon>
        <taxon>Bacillota</taxon>
        <taxon>Bacilli</taxon>
        <taxon>Lactobacillales</taxon>
        <taxon>Lactobacillaceae</taxon>
        <taxon>Lactiplantibacillus</taxon>
    </lineage>
</organism>
<keyword evidence="2" id="KW-1185">Reference proteome</keyword>
<proteinExistence type="predicted"/>
<accession>A0A660E6Y9</accession>
<reference evidence="1 2" key="1">
    <citation type="submission" date="2018-11" db="EMBL/GenBank/DDBJ databases">
        <authorList>
            <person name="Wuyts S."/>
        </authorList>
    </citation>
    <scope>NUCLEOTIDE SEQUENCE [LARGE SCALE GENOMIC DNA]</scope>
    <source>
        <strain evidence="1">Lactobacillus mudanjiangensis AMBF249</strain>
    </source>
</reference>
<name>A0A660E6Y9_9LACO</name>
<dbReference type="RefSeq" id="WP_263854411.1">
    <property type="nucleotide sequence ID" value="NZ_UYIG01000126.1"/>
</dbReference>
<sequence length="41" mass="4579">MSLNILVIVVPAAALLAIYADNHGWPDVHTKFKKLFKEDEA</sequence>
<gene>
    <name evidence="1" type="ORF">MUDAN_MDHGFNIF_03274</name>
</gene>
<evidence type="ECO:0000313" key="1">
    <source>
        <dbReference type="EMBL" id="VDG28873.1"/>
    </source>
</evidence>
<dbReference type="AlphaFoldDB" id="A0A660E6Y9"/>
<evidence type="ECO:0000313" key="2">
    <source>
        <dbReference type="Proteomes" id="UP000289996"/>
    </source>
</evidence>
<protein>
    <submittedName>
        <fullName evidence="1">Uncharacterized protein</fullName>
    </submittedName>
</protein>